<sequence length="983" mass="108331">MTAARDSFNSTTTCVDYPSLASLKTKRASLCISTTTPIIPKTKRASLSLATPTTAISEYFADYLFAKCQDMANQQKGPCRPEPNEIIDGQGDDMEMDQGDADESEREFIPWLQEAIQTISVLESRLVELEEDCKSIPLYEQDRTEMIQVIQDLDSHVRQDRVWIEDTEKSVRWTAFVLEEALLSTSIPATNRPTKALRRSSKSGDSSTEKEDLFDRKSCTEGMLPTLVAPTEASTEATRSSMDNHGGAIQFDRSCEMQGLEAVYRNAIQTALRHLRTIEHSSSTIGRQTARTGDNANNDKVLDRLNRRKSSVLPNEALKEWLENASMMSPVSSKTIEVETDIDDDNFYDDFDYDYDYGDDGDYIFEDDGEDNGGENEDNVEKEAILDMYLDNKVDQEDEESSHHPQNDNNQQRHGPEITSAVKVKSRRSSVQPAGPTLSQLHQSSHPSRPATSSRILQELSASSTSFQATISSSTLSLKTDLGVCLLDERIYLKQQIQAIDMLRLQEQERHQKAEQAHQQLIADLMRFSKELLQNANELTCAQAALGDASEITLMTLKNTTGDSSASLQEGALTDSAKRKRMVAVSYRGMTDSVAMVEQGIKRMRTLAADCVGITELAQNQNSNTDKAQDTASTVLAPSPIVDSAVPSQTGEPSIPKPLSIQTADLQGCQSNPSAPIISVPSTPLAMKVPSSPLDHKSMVPSSSFVDGVAFQEFEAHLVSLRTGVDSISKRIQRRMSQRKSFTAASGVLPSPSPSPSPSADPVSFLKRVLAEDIYPCLLIHPGSTSVKQNGWMSSFLSSSAGPPPSTYDSIPQTPWRQRLLKALENNACEIESWKMTPPTSANPGPTPTTPKPTALTDIAITAPTASCCLCGISRSCEFRLRIVERDGNNTDKATSSVEPHPLDRFCRDRIVAVCDFYTFLAHLRQGLLDRQSNLELFRRALWLRQRIGCARIGSMDIVQASLDTTQRRCSVAVATSLATVHE</sequence>
<dbReference type="GO" id="GO:0051286">
    <property type="term" value="C:cell tip"/>
    <property type="evidence" value="ECO:0007669"/>
    <property type="project" value="TreeGrafter"/>
</dbReference>
<reference evidence="4" key="1">
    <citation type="journal article" date="2020" name="Fungal Divers.">
        <title>Resolving the Mortierellaceae phylogeny through synthesis of multi-gene phylogenetics and phylogenomics.</title>
        <authorList>
            <person name="Vandepol N."/>
            <person name="Liber J."/>
            <person name="Desiro A."/>
            <person name="Na H."/>
            <person name="Kennedy M."/>
            <person name="Barry K."/>
            <person name="Grigoriev I.V."/>
            <person name="Miller A.N."/>
            <person name="O'Donnell K."/>
            <person name="Stajich J.E."/>
            <person name="Bonito G."/>
        </authorList>
    </citation>
    <scope>NUCLEOTIDE SEQUENCE</scope>
    <source>
        <strain evidence="4">MES-2147</strain>
    </source>
</reference>
<dbReference type="Proteomes" id="UP000749646">
    <property type="component" value="Unassembled WGS sequence"/>
</dbReference>
<dbReference type="EMBL" id="JAAAHW010006403">
    <property type="protein sequence ID" value="KAF9961782.1"/>
    <property type="molecule type" value="Genomic_DNA"/>
</dbReference>
<evidence type="ECO:0000313" key="4">
    <source>
        <dbReference type="EMBL" id="KAF9961782.1"/>
    </source>
</evidence>
<keyword evidence="5" id="KW-1185">Reference proteome</keyword>
<dbReference type="OrthoDB" id="5560525at2759"/>
<feature type="compositionally biased region" description="Polar residues" evidence="3">
    <location>
        <begin position="437"/>
        <end position="454"/>
    </location>
</feature>
<dbReference type="GO" id="GO:0006887">
    <property type="term" value="P:exocytosis"/>
    <property type="evidence" value="ECO:0007669"/>
    <property type="project" value="TreeGrafter"/>
</dbReference>
<feature type="region of interest" description="Disordered" evidence="3">
    <location>
        <begin position="359"/>
        <end position="380"/>
    </location>
</feature>
<dbReference type="PANTHER" id="PTHR14430:SF0">
    <property type="entry name" value="SEC2P DOMAIN-CONTAINING PROTEIN"/>
    <property type="match status" value="1"/>
</dbReference>
<dbReference type="Pfam" id="PF25555">
    <property type="entry name" value="RAB3A-like_C"/>
    <property type="match status" value="1"/>
</dbReference>
<dbReference type="CDD" id="cd21044">
    <property type="entry name" value="Rab11BD_RAB3IP_like"/>
    <property type="match status" value="1"/>
</dbReference>
<feature type="coiled-coil region" evidence="2">
    <location>
        <begin position="504"/>
        <end position="531"/>
    </location>
</feature>
<evidence type="ECO:0000313" key="5">
    <source>
        <dbReference type="Proteomes" id="UP000749646"/>
    </source>
</evidence>
<dbReference type="InterPro" id="IPR040351">
    <property type="entry name" value="RAB3IL/RAB3IP/Sec2"/>
</dbReference>
<evidence type="ECO:0000256" key="3">
    <source>
        <dbReference type="SAM" id="MobiDB-lite"/>
    </source>
</evidence>
<comment type="caution">
    <text evidence="4">The sequence shown here is derived from an EMBL/GenBank/DDBJ whole genome shotgun (WGS) entry which is preliminary data.</text>
</comment>
<name>A0A9P6J4L0_9FUNG</name>
<feature type="region of interest" description="Disordered" evidence="3">
    <location>
        <begin position="192"/>
        <end position="213"/>
    </location>
</feature>
<keyword evidence="1 2" id="KW-0175">Coiled coil</keyword>
<feature type="compositionally biased region" description="Acidic residues" evidence="3">
    <location>
        <begin position="359"/>
        <end position="378"/>
    </location>
</feature>
<accession>A0A9P6J4L0</accession>
<evidence type="ECO:0000256" key="1">
    <source>
        <dbReference type="ARBA" id="ARBA00023054"/>
    </source>
</evidence>
<gene>
    <name evidence="4" type="primary">RAB3IP</name>
    <name evidence="4" type="ORF">BGZ65_010221</name>
</gene>
<organism evidence="4 5">
    <name type="scientific">Modicella reniformis</name>
    <dbReference type="NCBI Taxonomy" id="1440133"/>
    <lineage>
        <taxon>Eukaryota</taxon>
        <taxon>Fungi</taxon>
        <taxon>Fungi incertae sedis</taxon>
        <taxon>Mucoromycota</taxon>
        <taxon>Mortierellomycotina</taxon>
        <taxon>Mortierellomycetes</taxon>
        <taxon>Mortierellales</taxon>
        <taxon>Mortierellaceae</taxon>
        <taxon>Modicella</taxon>
    </lineage>
</organism>
<dbReference type="GO" id="GO:0005085">
    <property type="term" value="F:guanyl-nucleotide exchange factor activity"/>
    <property type="evidence" value="ECO:0007669"/>
    <property type="project" value="InterPro"/>
</dbReference>
<feature type="compositionally biased region" description="Basic and acidic residues" evidence="3">
    <location>
        <begin position="395"/>
        <end position="406"/>
    </location>
</feature>
<dbReference type="AlphaFoldDB" id="A0A9P6J4L0"/>
<feature type="region of interest" description="Disordered" evidence="3">
    <location>
        <begin position="395"/>
        <end position="454"/>
    </location>
</feature>
<evidence type="ECO:0000256" key="2">
    <source>
        <dbReference type="SAM" id="Coils"/>
    </source>
</evidence>
<proteinExistence type="predicted"/>
<dbReference type="GO" id="GO:0070319">
    <property type="term" value="C:Golgi to plasma membrane transport vesicle"/>
    <property type="evidence" value="ECO:0007669"/>
    <property type="project" value="TreeGrafter"/>
</dbReference>
<dbReference type="PANTHER" id="PTHR14430">
    <property type="entry name" value="RABIN3-RELATED"/>
    <property type="match status" value="1"/>
</dbReference>
<protein>
    <submittedName>
        <fullName evidence="4">Guanine nucleotide exchange factor (GEF) which may activate RAB8A and RAB8B</fullName>
    </submittedName>
</protein>